<accession>A0A1B8ZIF7</accession>
<protein>
    <submittedName>
        <fullName evidence="2">Uncharacterized protein</fullName>
    </submittedName>
</protein>
<feature type="region of interest" description="Disordered" evidence="1">
    <location>
        <begin position="371"/>
        <end position="398"/>
    </location>
</feature>
<dbReference type="EMBL" id="MAYG01000012">
    <property type="protein sequence ID" value="OCA71366.1"/>
    <property type="molecule type" value="Genomic_DNA"/>
</dbReference>
<feature type="region of interest" description="Disordered" evidence="1">
    <location>
        <begin position="294"/>
        <end position="330"/>
    </location>
</feature>
<organism evidence="2 3">
    <name type="scientific">Chryseobacterium arthrosphaerae</name>
    <dbReference type="NCBI Taxonomy" id="651561"/>
    <lineage>
        <taxon>Bacteria</taxon>
        <taxon>Pseudomonadati</taxon>
        <taxon>Bacteroidota</taxon>
        <taxon>Flavobacteriia</taxon>
        <taxon>Flavobacteriales</taxon>
        <taxon>Weeksellaceae</taxon>
        <taxon>Chryseobacterium group</taxon>
        <taxon>Chryseobacterium</taxon>
    </lineage>
</organism>
<reference evidence="3" key="1">
    <citation type="submission" date="2016-07" db="EMBL/GenBank/DDBJ databases">
        <authorList>
            <person name="Florea S."/>
            <person name="Webb J.S."/>
            <person name="Jaromczyk J."/>
            <person name="Schardl C.L."/>
        </authorList>
    </citation>
    <scope>NUCLEOTIDE SEQUENCE [LARGE SCALE GENOMIC DNA]</scope>
    <source>
        <strain evidence="3">CC-VM-7</strain>
    </source>
</reference>
<dbReference type="RefSeq" id="WP_065400019.1">
    <property type="nucleotide sequence ID" value="NZ_MAYG01000012.1"/>
</dbReference>
<evidence type="ECO:0000313" key="3">
    <source>
        <dbReference type="Proteomes" id="UP000093432"/>
    </source>
</evidence>
<sequence length="548" mass="63505">MDFQFKLPHINKGYYKITNFPNGLQSSDLETNTKIEFAHIIPEYVDGFKVEKIQSHIYRNHNIESLIFLKIGDNFDSDSKKLNNKVYKRSFWLENYDEIEFQTYNPSSNLEFGKESEGCQYYEFERSYESGPVTYIVPSIIIGQAFYLINSLLIKNLFCNDFGDLKDLIKWRIIQQEDLQVGEISVRKRGDQLTKALAKSLAFFLFSKDDYLWYNLINTQANLYKQILNNPNSISYSFKVPIKEKLYLETKGYYINRDGKKYFIVTEIIDITSSHNFSNLYTVDTVKFIDYSSGEKNDNGNNDNTGKGKRFKPGNKNKNTTVTNDDKNPNLSKNFIESGLNLLNKIVQISIEYKLSEKASSGTPIIKPLSDFGTFKTKNPNPDSPGAETSGSKEDKTNNKIDKDKIFFMLHSVVEKLRATYSCEEFMNENNDLIIFTITDLSKRSLLLIDDAFHERIQLVHKSTLDNFTHDEINNFIIIIANNNYNWKKIRKLEKKSDGLLFSSSTNYNNGGTRLEKKTKREDGTVEEKRVSDLCYHNILDKITKLFV</sequence>
<name>A0A1B8ZIF7_9FLAO</name>
<dbReference type="OrthoDB" id="1272891at2"/>
<evidence type="ECO:0000256" key="1">
    <source>
        <dbReference type="SAM" id="MobiDB-lite"/>
    </source>
</evidence>
<proteinExistence type="predicted"/>
<comment type="caution">
    <text evidence="2">The sequence shown here is derived from an EMBL/GenBank/DDBJ whole genome shotgun (WGS) entry which is preliminary data.</text>
</comment>
<dbReference type="AlphaFoldDB" id="A0A1B8ZIF7"/>
<gene>
    <name evidence="2" type="ORF">BBI00_16730</name>
</gene>
<evidence type="ECO:0000313" key="2">
    <source>
        <dbReference type="EMBL" id="OCA71366.1"/>
    </source>
</evidence>
<dbReference type="Proteomes" id="UP000093432">
    <property type="component" value="Unassembled WGS sequence"/>
</dbReference>